<protein>
    <submittedName>
        <fullName evidence="4">Predicted ribosome biogenesis protein Nop56</fullName>
    </submittedName>
</protein>
<dbReference type="AlphaFoldDB" id="D9PY80"/>
<dbReference type="PANTHER" id="PTHR10894:SF0">
    <property type="entry name" value="NUCLEOLAR PROTEIN 56"/>
    <property type="match status" value="1"/>
</dbReference>
<keyword evidence="5" id="KW-1185">Reference proteome</keyword>
<accession>D9PY80</accession>
<gene>
    <name evidence="4" type="primary">nop56</name>
    <name evidence="4" type="ordered locus">MTBMA_c15990</name>
</gene>
<dbReference type="Gene3D" id="1.10.287.4070">
    <property type="match status" value="1"/>
</dbReference>
<dbReference type="STRING" id="79929.MTBMA_c15990"/>
<organism evidence="4 5">
    <name type="scientific">Methanothermobacter marburgensis (strain ATCC BAA-927 / DSM 2133 / JCM 14651 / NBRC 100331 / OCM 82 / Marburg)</name>
    <name type="common">Methanobacterium thermoautotrophicum</name>
    <dbReference type="NCBI Taxonomy" id="79929"/>
    <lineage>
        <taxon>Archaea</taxon>
        <taxon>Methanobacteriati</taxon>
        <taxon>Methanobacteriota</taxon>
        <taxon>Methanomada group</taxon>
        <taxon>Methanobacteria</taxon>
        <taxon>Methanobacteriales</taxon>
        <taxon>Methanobacteriaceae</taxon>
        <taxon>Methanothermobacter</taxon>
    </lineage>
</organism>
<dbReference type="RefSeq" id="WP_013296388.1">
    <property type="nucleotide sequence ID" value="NC_014408.1"/>
</dbReference>
<dbReference type="OrthoDB" id="11877at2157"/>
<dbReference type="InterPro" id="IPR047099">
    <property type="entry name" value="Nop5_N_sf"/>
</dbReference>
<dbReference type="InterPro" id="IPR036070">
    <property type="entry name" value="Nop_dom_sf"/>
</dbReference>
<evidence type="ECO:0000313" key="5">
    <source>
        <dbReference type="Proteomes" id="UP000000345"/>
    </source>
</evidence>
<dbReference type="KEGG" id="mmg:MTBMA_c15990"/>
<proteinExistence type="inferred from homology"/>
<dbReference type="InterPro" id="IPR002687">
    <property type="entry name" value="Nop_dom"/>
</dbReference>
<dbReference type="Gene3D" id="1.10.246.90">
    <property type="entry name" value="Nop domain"/>
    <property type="match status" value="1"/>
</dbReference>
<dbReference type="Pfam" id="PF01798">
    <property type="entry name" value="Nop"/>
    <property type="match status" value="1"/>
</dbReference>
<name>D9PY80_METTM</name>
<feature type="coiled-coil region" evidence="2">
    <location>
        <begin position="133"/>
        <end position="160"/>
    </location>
</feature>
<evidence type="ECO:0000256" key="2">
    <source>
        <dbReference type="SAM" id="Coils"/>
    </source>
</evidence>
<dbReference type="InterPro" id="IPR045056">
    <property type="entry name" value="Nop56/Nop58"/>
</dbReference>
<dbReference type="PANTHER" id="PTHR10894">
    <property type="entry name" value="NUCLEOLAR PROTEIN 5 NUCLEOLAR PROTEIN NOP5 NOP58"/>
    <property type="match status" value="1"/>
</dbReference>
<dbReference type="InterPro" id="IPR012976">
    <property type="entry name" value="NOSIC"/>
</dbReference>
<dbReference type="Gene3D" id="3.30.420.220">
    <property type="match status" value="1"/>
</dbReference>
<comment type="similarity">
    <text evidence="1">Belongs to the NOP5/NOP56 family.</text>
</comment>
<dbReference type="GO" id="GO:0030515">
    <property type="term" value="F:snoRNA binding"/>
    <property type="evidence" value="ECO:0007669"/>
    <property type="project" value="InterPro"/>
</dbReference>
<dbReference type="SUPFAM" id="SSF89124">
    <property type="entry name" value="Nop domain"/>
    <property type="match status" value="1"/>
</dbReference>
<keyword evidence="2" id="KW-0175">Coiled coil</keyword>
<evidence type="ECO:0000259" key="3">
    <source>
        <dbReference type="PROSITE" id="PS51358"/>
    </source>
</evidence>
<reference evidence="4 5" key="2">
    <citation type="journal article" date="2010" name="J. Bacteriol.">
        <title>Complete genome sequence of Methanothermobacter marburgensis, a methanoarchaeon model organism.</title>
        <authorList>
            <person name="Liesegang H."/>
            <person name="Kaster A.K."/>
            <person name="Wiezer A."/>
            <person name="Goenrich M."/>
            <person name="Wollherr A."/>
            <person name="Seedorf H."/>
            <person name="Gottschalk G."/>
            <person name="Thauer R.K."/>
        </authorList>
    </citation>
    <scope>NUCLEOTIDE SEQUENCE [LARGE SCALE GENOMIC DNA]</scope>
    <source>
        <strain evidence="5">ATCC BAA-927 / DSM 2133 / JCM 14651 / NBRC 100331 / OCM 82 / Marburg</strain>
    </source>
</reference>
<dbReference type="PATRIC" id="fig|79929.8.peg.1549"/>
<dbReference type="Proteomes" id="UP000000345">
    <property type="component" value="Chromosome"/>
</dbReference>
<dbReference type="PROSITE" id="PS51358">
    <property type="entry name" value="NOP"/>
    <property type="match status" value="1"/>
</dbReference>
<dbReference type="GeneID" id="77400367"/>
<evidence type="ECO:0000313" key="4">
    <source>
        <dbReference type="EMBL" id="ADL59178.1"/>
    </source>
</evidence>
<sequence length="369" mass="42415">MKCYLTGCVAGFVAFSEDLKVIDYETFPLDDVASRLSESQMGGITPEERRILERLLGEYDEVVVEAEPSPAYSEFGKIRFEMPSAAGVHLRENLDEILESITDIPPSRFIHSALISATREKLRESLRESDRFLIQAINALDELDEEIGKLIERLREWYSLHFPELDGVRSHEQYVELVARYGDRDRILENFRMDVEESIGSDISSEDLHIFMDLAESIRRLQRLRQDTERYIDLKMEKLAPNLRALAGANVGARLIAHAGGLRELAMLPSSTVQVLGAEKALFRHLKSNARPPKHGVIFQHPSIRSSPWWIRGRVARLLAGKIVIAVRKDVFSGEFDPEIIESFNERFEFIKNKNKKPPVKRKRFQRKR</sequence>
<dbReference type="InterPro" id="IPR042239">
    <property type="entry name" value="Nop_C"/>
</dbReference>
<dbReference type="PaxDb" id="79929-MTBMA_c15990"/>
<feature type="domain" description="Nop" evidence="3">
    <location>
        <begin position="239"/>
        <end position="353"/>
    </location>
</feature>
<dbReference type="HOGENOM" id="CLU_015495_1_0_2"/>
<dbReference type="GeneID" id="9705308"/>
<evidence type="ECO:0000256" key="1">
    <source>
        <dbReference type="ARBA" id="ARBA00009211"/>
    </source>
</evidence>
<dbReference type="GO" id="GO:0031428">
    <property type="term" value="C:box C/D methylation guide snoRNP complex"/>
    <property type="evidence" value="ECO:0007669"/>
    <property type="project" value="InterPro"/>
</dbReference>
<dbReference type="EMBL" id="CP001710">
    <property type="protein sequence ID" value="ADL59178.1"/>
    <property type="molecule type" value="Genomic_DNA"/>
</dbReference>
<reference key="1">
    <citation type="submission" date="2009-08" db="EMBL/GenBank/DDBJ databases">
        <title>The genome sequence of Methanothermobacter marburgensis.</title>
        <authorList>
            <person name="Kaster A."/>
            <person name="Seedorf H."/>
            <person name="Goenrich M."/>
            <person name="Wiezer A."/>
            <person name="Liesegang H."/>
            <person name="Thauer R."/>
            <person name="Gottschalk G."/>
        </authorList>
    </citation>
    <scope>NUCLEOTIDE SEQUENCE</scope>
    <source>
        <strain>Marburg</strain>
    </source>
</reference>
<dbReference type="SMART" id="SM00931">
    <property type="entry name" value="NOSIC"/>
    <property type="match status" value="1"/>
</dbReference>